<dbReference type="Gene3D" id="1.20.120.1910">
    <property type="entry name" value="Cysteine-tRNA ligase, C-terminal anti-codon recognition domain"/>
    <property type="match status" value="1"/>
</dbReference>
<proteinExistence type="inferred from homology"/>
<evidence type="ECO:0000256" key="12">
    <source>
        <dbReference type="ARBA" id="ARBA00023146"/>
    </source>
</evidence>
<dbReference type="Proteomes" id="UP000177360">
    <property type="component" value="Unassembled WGS sequence"/>
</dbReference>
<evidence type="ECO:0000259" key="14">
    <source>
        <dbReference type="SMART" id="SM00840"/>
    </source>
</evidence>
<feature type="short sequence motif" description="'HIGH' region" evidence="13">
    <location>
        <begin position="30"/>
        <end position="40"/>
    </location>
</feature>
<feature type="binding site" evidence="13">
    <location>
        <position position="270"/>
    </location>
    <ligand>
        <name>ATP</name>
        <dbReference type="ChEBI" id="CHEBI:30616"/>
    </ligand>
</feature>
<dbReference type="InterPro" id="IPR015273">
    <property type="entry name" value="Cys-tRNA-synt_Ia_DALR"/>
</dbReference>
<keyword evidence="11 13" id="KW-0648">Protein biosynthesis</keyword>
<dbReference type="InterPro" id="IPR032678">
    <property type="entry name" value="tRNA-synt_1_cat_dom"/>
</dbReference>
<organism evidence="15 16">
    <name type="scientific">Candidatus Nealsonbacteria bacterium RIFCSPHIGHO2_01_FULL_38_55</name>
    <dbReference type="NCBI Taxonomy" id="1801664"/>
    <lineage>
        <taxon>Bacteria</taxon>
        <taxon>Candidatus Nealsoniibacteriota</taxon>
    </lineage>
</organism>
<keyword evidence="9" id="KW-0862">Zinc</keyword>
<dbReference type="Gene3D" id="3.40.50.620">
    <property type="entry name" value="HUPs"/>
    <property type="match status" value="1"/>
</dbReference>
<dbReference type="InterPro" id="IPR024909">
    <property type="entry name" value="Cys-tRNA/MSH_ligase"/>
</dbReference>
<evidence type="ECO:0000256" key="13">
    <source>
        <dbReference type="HAMAP-Rule" id="MF_00041"/>
    </source>
</evidence>
<dbReference type="CDD" id="cd00672">
    <property type="entry name" value="CysRS_core"/>
    <property type="match status" value="1"/>
</dbReference>
<dbReference type="SUPFAM" id="SSF47323">
    <property type="entry name" value="Anticodon-binding domain of a subclass of class I aminoacyl-tRNA synthetases"/>
    <property type="match status" value="1"/>
</dbReference>
<dbReference type="GO" id="GO:0006423">
    <property type="term" value="P:cysteinyl-tRNA aminoacylation"/>
    <property type="evidence" value="ECO:0007669"/>
    <property type="project" value="UniProtKB-UniRule"/>
</dbReference>
<evidence type="ECO:0000256" key="11">
    <source>
        <dbReference type="ARBA" id="ARBA00022917"/>
    </source>
</evidence>
<sequence>MMKIYNTITRKKDIISAEKGKQINMFVCGPTVYDFSHLGHARTYLVFDAFAKYLKQEGFVVFYLQNITDIDDKIIAQAKEKGITPSKLALDFEKEYLRDMKEIKINSVDKYAKATEHIKEIISQIEKLLNNGYAYKTGDGVYYDIVKFKNYGRLSNRTALRTQDAVSRIDETKTKKNKGDFCLWKLSKPEEPEWESPFGKGRPGWHIEDTAIVEKYFGPQYSIHGGSRDLIFPHHEAEIAQMEAISGKRPMAKYWLHTGFLTIEGRKMAKSLGNFITVRDFLQKYSPEVLRFLVLKVLWRSPIDYSEKSAEEAKAGLEKIHEFLDRLSGIKITKTDGEGTGQRILEKNKADFYRFLDDDFNTPKAISSIFKIIKEINKLIDKNLISRDWVIAIISFFQEANKIFGILGKNKKFPVPSPVKKLSAEREKFRKEKKWREADNIRKKIEALGWKIEDTDKGAVLTRK</sequence>
<dbReference type="GO" id="GO:0004817">
    <property type="term" value="F:cysteine-tRNA ligase activity"/>
    <property type="evidence" value="ECO:0007669"/>
    <property type="project" value="UniProtKB-UniRule"/>
</dbReference>
<evidence type="ECO:0000256" key="4">
    <source>
        <dbReference type="ARBA" id="ARBA00011245"/>
    </source>
</evidence>
<dbReference type="HAMAP" id="MF_00041">
    <property type="entry name" value="Cys_tRNA_synth"/>
    <property type="match status" value="1"/>
</dbReference>
<dbReference type="PANTHER" id="PTHR10890">
    <property type="entry name" value="CYSTEINYL-TRNA SYNTHETASE"/>
    <property type="match status" value="1"/>
</dbReference>
<evidence type="ECO:0000256" key="7">
    <source>
        <dbReference type="ARBA" id="ARBA00022723"/>
    </source>
</evidence>
<reference evidence="15 16" key="1">
    <citation type="journal article" date="2016" name="Nat. Commun.">
        <title>Thousands of microbial genomes shed light on interconnected biogeochemical processes in an aquifer system.</title>
        <authorList>
            <person name="Anantharaman K."/>
            <person name="Brown C.T."/>
            <person name="Hug L.A."/>
            <person name="Sharon I."/>
            <person name="Castelle C.J."/>
            <person name="Probst A.J."/>
            <person name="Thomas B.C."/>
            <person name="Singh A."/>
            <person name="Wilkins M.J."/>
            <person name="Karaoz U."/>
            <person name="Brodie E.L."/>
            <person name="Williams K.H."/>
            <person name="Hubbard S.S."/>
            <person name="Banfield J.F."/>
        </authorList>
    </citation>
    <scope>NUCLEOTIDE SEQUENCE [LARGE SCALE GENOMIC DNA]</scope>
</reference>
<dbReference type="PANTHER" id="PTHR10890:SF3">
    <property type="entry name" value="CYSTEINE--TRNA LIGASE, CYTOPLASMIC"/>
    <property type="match status" value="1"/>
</dbReference>
<comment type="caution">
    <text evidence="15">The sequence shown here is derived from an EMBL/GenBank/DDBJ whole genome shotgun (WGS) entry which is preliminary data.</text>
</comment>
<dbReference type="GO" id="GO:0005524">
    <property type="term" value="F:ATP binding"/>
    <property type="evidence" value="ECO:0007669"/>
    <property type="project" value="UniProtKB-UniRule"/>
</dbReference>
<dbReference type="Pfam" id="PF09190">
    <property type="entry name" value="DALR_2"/>
    <property type="match status" value="1"/>
</dbReference>
<evidence type="ECO:0000256" key="3">
    <source>
        <dbReference type="ARBA" id="ARBA00005594"/>
    </source>
</evidence>
<comment type="cofactor">
    <cofactor evidence="1">
        <name>Zn(2+)</name>
        <dbReference type="ChEBI" id="CHEBI:29105"/>
    </cofactor>
</comment>
<comment type="subunit">
    <text evidence="4 13">Monomer.</text>
</comment>
<comment type="caution">
    <text evidence="13">Lacks conserved residue(s) required for the propagation of feature annotation.</text>
</comment>
<evidence type="ECO:0000256" key="1">
    <source>
        <dbReference type="ARBA" id="ARBA00001947"/>
    </source>
</evidence>
<evidence type="ECO:0000256" key="9">
    <source>
        <dbReference type="ARBA" id="ARBA00022833"/>
    </source>
</evidence>
<keyword evidence="6 13" id="KW-0436">Ligase</keyword>
<comment type="catalytic activity">
    <reaction evidence="13">
        <text>tRNA(Cys) + L-cysteine + ATP = L-cysteinyl-tRNA(Cys) + AMP + diphosphate</text>
        <dbReference type="Rhea" id="RHEA:17773"/>
        <dbReference type="Rhea" id="RHEA-COMP:9661"/>
        <dbReference type="Rhea" id="RHEA-COMP:9679"/>
        <dbReference type="ChEBI" id="CHEBI:30616"/>
        <dbReference type="ChEBI" id="CHEBI:33019"/>
        <dbReference type="ChEBI" id="CHEBI:35235"/>
        <dbReference type="ChEBI" id="CHEBI:78442"/>
        <dbReference type="ChEBI" id="CHEBI:78517"/>
        <dbReference type="ChEBI" id="CHEBI:456215"/>
        <dbReference type="EC" id="6.1.1.16"/>
    </reaction>
</comment>
<dbReference type="PRINTS" id="PR00983">
    <property type="entry name" value="TRNASYNTHCYS"/>
</dbReference>
<dbReference type="SMART" id="SM00840">
    <property type="entry name" value="DALR_2"/>
    <property type="match status" value="1"/>
</dbReference>
<comment type="subcellular location">
    <subcellularLocation>
        <location evidence="2 13">Cytoplasm</location>
    </subcellularLocation>
</comment>
<evidence type="ECO:0000313" key="15">
    <source>
        <dbReference type="EMBL" id="OGZ19653.1"/>
    </source>
</evidence>
<feature type="domain" description="Cysteinyl-tRNA synthetase class Ia DALR" evidence="14">
    <location>
        <begin position="351"/>
        <end position="414"/>
    </location>
</feature>
<dbReference type="InterPro" id="IPR009080">
    <property type="entry name" value="tRNAsynth_Ia_anticodon-bd"/>
</dbReference>
<dbReference type="NCBIfam" id="TIGR00435">
    <property type="entry name" value="cysS"/>
    <property type="match status" value="1"/>
</dbReference>
<evidence type="ECO:0000256" key="5">
    <source>
        <dbReference type="ARBA" id="ARBA00022490"/>
    </source>
</evidence>
<protein>
    <recommendedName>
        <fullName evidence="13">Cysteine--tRNA ligase</fullName>
        <ecNumber evidence="13">6.1.1.16</ecNumber>
    </recommendedName>
    <alternativeName>
        <fullName evidence="13">Cysteinyl-tRNA synthetase</fullName>
        <shortName evidence="13">CysRS</shortName>
    </alternativeName>
</protein>
<dbReference type="InterPro" id="IPR015803">
    <property type="entry name" value="Cys-tRNA-ligase"/>
</dbReference>
<evidence type="ECO:0000256" key="6">
    <source>
        <dbReference type="ARBA" id="ARBA00022598"/>
    </source>
</evidence>
<comment type="similarity">
    <text evidence="3 13">Belongs to the class-I aminoacyl-tRNA synthetase family.</text>
</comment>
<dbReference type="GO" id="GO:0005737">
    <property type="term" value="C:cytoplasm"/>
    <property type="evidence" value="ECO:0007669"/>
    <property type="project" value="UniProtKB-SubCell"/>
</dbReference>
<dbReference type="SUPFAM" id="SSF52374">
    <property type="entry name" value="Nucleotidylyl transferase"/>
    <property type="match status" value="1"/>
</dbReference>
<dbReference type="InterPro" id="IPR014729">
    <property type="entry name" value="Rossmann-like_a/b/a_fold"/>
</dbReference>
<name>A0A1G2E1E7_9BACT</name>
<dbReference type="GO" id="GO:0046872">
    <property type="term" value="F:metal ion binding"/>
    <property type="evidence" value="ECO:0007669"/>
    <property type="project" value="UniProtKB-KW"/>
</dbReference>
<keyword evidence="12 13" id="KW-0030">Aminoacyl-tRNA synthetase</keyword>
<feature type="short sequence motif" description="'KMSKS' region" evidence="13">
    <location>
        <begin position="267"/>
        <end position="271"/>
    </location>
</feature>
<keyword evidence="10 13" id="KW-0067">ATP-binding</keyword>
<accession>A0A1G2E1E7</accession>
<evidence type="ECO:0000313" key="16">
    <source>
        <dbReference type="Proteomes" id="UP000177360"/>
    </source>
</evidence>
<dbReference type="Pfam" id="PF01406">
    <property type="entry name" value="tRNA-synt_1e"/>
    <property type="match status" value="1"/>
</dbReference>
<keyword evidence="5 13" id="KW-0963">Cytoplasm</keyword>
<keyword evidence="7" id="KW-0479">Metal-binding</keyword>
<evidence type="ECO:0000256" key="10">
    <source>
        <dbReference type="ARBA" id="ARBA00022840"/>
    </source>
</evidence>
<evidence type="ECO:0000256" key="2">
    <source>
        <dbReference type="ARBA" id="ARBA00004496"/>
    </source>
</evidence>
<dbReference type="AlphaFoldDB" id="A0A1G2E1E7"/>
<dbReference type="EC" id="6.1.1.16" evidence="13"/>
<dbReference type="EMBL" id="MHLZ01000025">
    <property type="protein sequence ID" value="OGZ19653.1"/>
    <property type="molecule type" value="Genomic_DNA"/>
</dbReference>
<keyword evidence="8 13" id="KW-0547">Nucleotide-binding</keyword>
<gene>
    <name evidence="13" type="primary">cysS</name>
    <name evidence="15" type="ORF">A2626_02885</name>
</gene>
<evidence type="ECO:0000256" key="8">
    <source>
        <dbReference type="ARBA" id="ARBA00022741"/>
    </source>
</evidence>